<reference evidence="1 2" key="1">
    <citation type="submission" date="2020-08" db="EMBL/GenBank/DDBJ databases">
        <title>Cohnella phylogeny.</title>
        <authorList>
            <person name="Dunlap C."/>
        </authorList>
    </citation>
    <scope>NUCLEOTIDE SEQUENCE [LARGE SCALE GENOMIC DNA]</scope>
    <source>
        <strain evidence="1 2">DSM 25239</strain>
    </source>
</reference>
<gene>
    <name evidence="1" type="ORF">H7B90_07040</name>
</gene>
<comment type="caution">
    <text evidence="1">The sequence shown here is derived from an EMBL/GenBank/DDBJ whole genome shotgun (WGS) entry which is preliminary data.</text>
</comment>
<evidence type="ECO:0000313" key="1">
    <source>
        <dbReference type="EMBL" id="MBB6691157.1"/>
    </source>
</evidence>
<accession>A0A841TRX0</accession>
<proteinExistence type="predicted"/>
<dbReference type="RefSeq" id="WP_185135158.1">
    <property type="nucleotide sequence ID" value="NZ_BORM01000005.1"/>
</dbReference>
<dbReference type="EMBL" id="JACJVR010000022">
    <property type="protein sequence ID" value="MBB6691157.1"/>
    <property type="molecule type" value="Genomic_DNA"/>
</dbReference>
<evidence type="ECO:0000313" key="2">
    <source>
        <dbReference type="Proteomes" id="UP000553776"/>
    </source>
</evidence>
<dbReference type="AlphaFoldDB" id="A0A841TRX0"/>
<dbReference type="Proteomes" id="UP000553776">
    <property type="component" value="Unassembled WGS sequence"/>
</dbReference>
<organism evidence="1 2">
    <name type="scientific">Cohnella xylanilytica</name>
    <dbReference type="NCBI Taxonomy" id="557555"/>
    <lineage>
        <taxon>Bacteria</taxon>
        <taxon>Bacillati</taxon>
        <taxon>Bacillota</taxon>
        <taxon>Bacilli</taxon>
        <taxon>Bacillales</taxon>
        <taxon>Paenibacillaceae</taxon>
        <taxon>Cohnella</taxon>
    </lineage>
</organism>
<keyword evidence="2" id="KW-1185">Reference proteome</keyword>
<name>A0A841TRX0_9BACL</name>
<sequence length="144" mass="16213">MLEKKNFLLSKEKVTKSIVAFSVFSIICINQSASAYVTPSRSIFIDSTCPVGSASYVLGVDRGSENGFFPEAELGRVYFNWYTNGVFSGSKQSEDSTQPINVEAKTASCTHKSSNDYEMRWSEHWEYEDGNDYDFAGTEYWEGD</sequence>
<protein>
    <submittedName>
        <fullName evidence="1">Uncharacterized protein</fullName>
    </submittedName>
</protein>